<dbReference type="Gene3D" id="3.10.28.10">
    <property type="entry name" value="Homing endonucleases"/>
    <property type="match status" value="1"/>
</dbReference>
<protein>
    <recommendedName>
        <fullName evidence="1">DOD-type homing endonuclease domain-containing protein</fullName>
    </recommendedName>
</protein>
<name>A0A0G1CGY6_9BACT</name>
<gene>
    <name evidence="2" type="ORF">UV61_C0024G0001</name>
</gene>
<dbReference type="SUPFAM" id="SSF55608">
    <property type="entry name" value="Homing endonucleases"/>
    <property type="match status" value="1"/>
</dbReference>
<dbReference type="EMBL" id="LCFD01000024">
    <property type="protein sequence ID" value="KKS84787.1"/>
    <property type="molecule type" value="Genomic_DNA"/>
</dbReference>
<proteinExistence type="predicted"/>
<dbReference type="Proteomes" id="UP000034050">
    <property type="component" value="Unassembled WGS sequence"/>
</dbReference>
<organism evidence="2 3">
    <name type="scientific">Candidatus Gottesmanbacteria bacterium GW2011_GWB1_43_11</name>
    <dbReference type="NCBI Taxonomy" id="1618446"/>
    <lineage>
        <taxon>Bacteria</taxon>
        <taxon>Candidatus Gottesmaniibacteriota</taxon>
    </lineage>
</organism>
<comment type="caution">
    <text evidence="2">The sequence shown here is derived from an EMBL/GenBank/DDBJ whole genome shotgun (WGS) entry which is preliminary data.</text>
</comment>
<dbReference type="InterPro" id="IPR004042">
    <property type="entry name" value="Intein_endonuc_central"/>
</dbReference>
<sequence length="341" mass="39417">MKNRYKLPAGIQRKYLIEVESKSRSKPYLIAKYLHINPRSYRDWKREKFSLTTAAVNILEKKFQTYLPYSKSKALDTWKTHKSRMARKGGIALTKKYGGPGTPEGRSKGGKHAMALLRKRGIIAPAKPFYHPNRYSENLAEFVGILLGDGHIGKKQWSITLNSLADKKYALYVKRLIISLFHFQPSIHNRKDYHVNVILGSGIKSIQYFQKIGLLIGNKVKQQVDVPEWIKFNPLFCIACLRGLVDTDGGIFKHSYTVNSKRYSYIKLCFVNRSIPLLNFAYKTLTDSGFHPKQIMQVANKRVWLYNQSEVKDYLKIVGTRNHRLLKNLEESDSWSIREVC</sequence>
<dbReference type="GO" id="GO:0004519">
    <property type="term" value="F:endonuclease activity"/>
    <property type="evidence" value="ECO:0007669"/>
    <property type="project" value="InterPro"/>
</dbReference>
<dbReference type="PROSITE" id="PS50819">
    <property type="entry name" value="INTEIN_ENDONUCLEASE"/>
    <property type="match status" value="1"/>
</dbReference>
<dbReference type="STRING" id="1618446.UV61_C0024G0001"/>
<reference evidence="2 3" key="1">
    <citation type="journal article" date="2015" name="Nature">
        <title>rRNA introns, odd ribosomes, and small enigmatic genomes across a large radiation of phyla.</title>
        <authorList>
            <person name="Brown C.T."/>
            <person name="Hug L.A."/>
            <person name="Thomas B.C."/>
            <person name="Sharon I."/>
            <person name="Castelle C.J."/>
            <person name="Singh A."/>
            <person name="Wilkins M.J."/>
            <person name="Williams K.H."/>
            <person name="Banfield J.F."/>
        </authorList>
    </citation>
    <scope>NUCLEOTIDE SEQUENCE [LARGE SCALE GENOMIC DNA]</scope>
</reference>
<dbReference type="AlphaFoldDB" id="A0A0G1CGY6"/>
<accession>A0A0G1CGY6</accession>
<evidence type="ECO:0000313" key="3">
    <source>
        <dbReference type="Proteomes" id="UP000034050"/>
    </source>
</evidence>
<evidence type="ECO:0000313" key="2">
    <source>
        <dbReference type="EMBL" id="KKS84787.1"/>
    </source>
</evidence>
<dbReference type="InterPro" id="IPR027434">
    <property type="entry name" value="Homing_endonucl"/>
</dbReference>
<feature type="domain" description="DOD-type homing endonuclease" evidence="1">
    <location>
        <begin position="142"/>
        <end position="290"/>
    </location>
</feature>
<evidence type="ECO:0000259" key="1">
    <source>
        <dbReference type="PROSITE" id="PS50819"/>
    </source>
</evidence>